<feature type="transmembrane region" description="Helical" evidence="11">
    <location>
        <begin position="215"/>
        <end position="235"/>
    </location>
</feature>
<keyword evidence="11" id="KW-0472">Membrane</keyword>
<dbReference type="GO" id="GO:0046872">
    <property type="term" value="F:metal ion binding"/>
    <property type="evidence" value="ECO:0007669"/>
    <property type="project" value="UniProtKB-KW"/>
</dbReference>
<proteinExistence type="predicted"/>
<keyword evidence="8" id="KW-0862">Zinc</keyword>
<evidence type="ECO:0000256" key="5">
    <source>
        <dbReference type="ARBA" id="ARBA00022723"/>
    </source>
</evidence>
<dbReference type="GO" id="GO:0005829">
    <property type="term" value="C:cytosol"/>
    <property type="evidence" value="ECO:0007669"/>
    <property type="project" value="TreeGrafter"/>
</dbReference>
<comment type="catalytic activity">
    <reaction evidence="10">
        <text>GTP + 4 H2O = 2,5-diamino-6-hydroxy-4-(5-phosphoribosylamino)-pyrimidine + formate + 2 phosphate + 3 H(+)</text>
        <dbReference type="Rhea" id="RHEA:23704"/>
        <dbReference type="ChEBI" id="CHEBI:15377"/>
        <dbReference type="ChEBI" id="CHEBI:15378"/>
        <dbReference type="ChEBI" id="CHEBI:15740"/>
        <dbReference type="ChEBI" id="CHEBI:37565"/>
        <dbReference type="ChEBI" id="CHEBI:43474"/>
        <dbReference type="ChEBI" id="CHEBI:58614"/>
        <dbReference type="EC" id="3.5.4.25"/>
    </reaction>
</comment>
<dbReference type="Gene3D" id="3.40.50.10990">
    <property type="entry name" value="GTP cyclohydrolase II"/>
    <property type="match status" value="1"/>
</dbReference>
<dbReference type="PANTHER" id="PTHR21327:SF18">
    <property type="entry name" value="3,4-DIHYDROXY-2-BUTANONE 4-PHOSPHATE SYNTHASE"/>
    <property type="match status" value="1"/>
</dbReference>
<keyword evidence="9" id="KW-0342">GTP-binding</keyword>
<evidence type="ECO:0000313" key="14">
    <source>
        <dbReference type="Proteomes" id="UP000267164"/>
    </source>
</evidence>
<organism evidence="13 14">
    <name type="scientific">Nocardia yunnanensis</name>
    <dbReference type="NCBI Taxonomy" id="2382165"/>
    <lineage>
        <taxon>Bacteria</taxon>
        <taxon>Bacillati</taxon>
        <taxon>Actinomycetota</taxon>
        <taxon>Actinomycetes</taxon>
        <taxon>Mycobacteriales</taxon>
        <taxon>Nocardiaceae</taxon>
        <taxon>Nocardia</taxon>
    </lineage>
</organism>
<dbReference type="UniPathway" id="UPA00275"/>
<evidence type="ECO:0000256" key="7">
    <source>
        <dbReference type="ARBA" id="ARBA00022801"/>
    </source>
</evidence>
<reference evidence="13 14" key="1">
    <citation type="submission" date="2018-09" db="EMBL/GenBank/DDBJ databases">
        <title>Nocardia yunnanensis sp. nov., an actinomycete isolated from a soil sample.</title>
        <authorList>
            <person name="Zhang J."/>
        </authorList>
    </citation>
    <scope>NUCLEOTIDE SEQUENCE [LARGE SCALE GENOMIC DNA]</scope>
    <source>
        <strain evidence="13 14">CFHS0054</strain>
    </source>
</reference>
<keyword evidence="5" id="KW-0479">Metal-binding</keyword>
<feature type="transmembrane region" description="Helical" evidence="11">
    <location>
        <begin position="190"/>
        <end position="209"/>
    </location>
</feature>
<dbReference type="Pfam" id="PF00925">
    <property type="entry name" value="GTP_cyclohydro2"/>
    <property type="match status" value="1"/>
</dbReference>
<evidence type="ECO:0000259" key="12">
    <source>
        <dbReference type="Pfam" id="PF00925"/>
    </source>
</evidence>
<dbReference type="GO" id="GO:0005525">
    <property type="term" value="F:GTP binding"/>
    <property type="evidence" value="ECO:0007669"/>
    <property type="project" value="UniProtKB-KW"/>
</dbReference>
<dbReference type="InterPro" id="IPR000926">
    <property type="entry name" value="RibA"/>
</dbReference>
<name>A0A386ZNQ0_9NOCA</name>
<keyword evidence="7 13" id="KW-0378">Hydrolase</keyword>
<dbReference type="GO" id="GO:0003935">
    <property type="term" value="F:GTP cyclohydrolase II activity"/>
    <property type="evidence" value="ECO:0007669"/>
    <property type="project" value="UniProtKB-EC"/>
</dbReference>
<dbReference type="EC" id="3.5.4.25" evidence="3"/>
<dbReference type="OrthoDB" id="9793111at2"/>
<feature type="domain" description="GTP cyclohydrolase II" evidence="12">
    <location>
        <begin position="16"/>
        <end position="151"/>
    </location>
</feature>
<sequence>MTVRVLPIPGHDGGHAVIIGDVEHRHTPPLVRIHSRCLYGDALQSDDCDCGPELDQAMDRIQWEDAGVLLYLEQEGRGAGLEVKARGLGITQALGYDTFAAYDELGYQHDYRNYDTAAEFLKRLGLRQVRLLTNNPDKVAALHRHQITVTQVPLHTEPRSETARDYLRAKRLRRGHLLPNNHRCSFPRHLVRAWLGLVMPATGAMICWGPKELAILAYLALMLTLLAWCLTRVPIRLRTRARLRHLTARPATGGS</sequence>
<keyword evidence="4" id="KW-0686">Riboflavin biosynthesis</keyword>
<evidence type="ECO:0000313" key="13">
    <source>
        <dbReference type="EMBL" id="AYF79217.1"/>
    </source>
</evidence>
<dbReference type="GO" id="GO:0008686">
    <property type="term" value="F:3,4-dihydroxy-2-butanone-4-phosphate synthase activity"/>
    <property type="evidence" value="ECO:0007669"/>
    <property type="project" value="TreeGrafter"/>
</dbReference>
<dbReference type="AlphaFoldDB" id="A0A386ZNQ0"/>
<keyword evidence="11" id="KW-0812">Transmembrane</keyword>
<dbReference type="Proteomes" id="UP000267164">
    <property type="component" value="Chromosome"/>
</dbReference>
<dbReference type="CDD" id="cd00641">
    <property type="entry name" value="GTP_cyclohydro2"/>
    <property type="match status" value="1"/>
</dbReference>
<evidence type="ECO:0000256" key="3">
    <source>
        <dbReference type="ARBA" id="ARBA00012762"/>
    </source>
</evidence>
<evidence type="ECO:0000256" key="11">
    <source>
        <dbReference type="SAM" id="Phobius"/>
    </source>
</evidence>
<keyword evidence="14" id="KW-1185">Reference proteome</keyword>
<gene>
    <name evidence="13" type="ORF">D7D52_20135</name>
</gene>
<evidence type="ECO:0000256" key="6">
    <source>
        <dbReference type="ARBA" id="ARBA00022741"/>
    </source>
</evidence>
<evidence type="ECO:0000256" key="10">
    <source>
        <dbReference type="ARBA" id="ARBA00049295"/>
    </source>
</evidence>
<evidence type="ECO:0000256" key="2">
    <source>
        <dbReference type="ARBA" id="ARBA00004853"/>
    </source>
</evidence>
<evidence type="ECO:0000256" key="8">
    <source>
        <dbReference type="ARBA" id="ARBA00022833"/>
    </source>
</evidence>
<keyword evidence="11" id="KW-1133">Transmembrane helix</keyword>
<dbReference type="GO" id="GO:0009231">
    <property type="term" value="P:riboflavin biosynthetic process"/>
    <property type="evidence" value="ECO:0007669"/>
    <property type="project" value="UniProtKB-UniPathway"/>
</dbReference>
<dbReference type="PANTHER" id="PTHR21327">
    <property type="entry name" value="GTP CYCLOHYDROLASE II-RELATED"/>
    <property type="match status" value="1"/>
</dbReference>
<comment type="cofactor">
    <cofactor evidence="1">
        <name>Zn(2+)</name>
        <dbReference type="ChEBI" id="CHEBI:29105"/>
    </cofactor>
</comment>
<dbReference type="KEGG" id="nyu:D7D52_20135"/>
<dbReference type="InterPro" id="IPR036144">
    <property type="entry name" value="RibA-like_sf"/>
</dbReference>
<dbReference type="SUPFAM" id="SSF142695">
    <property type="entry name" value="RibA-like"/>
    <property type="match status" value="1"/>
</dbReference>
<keyword evidence="6" id="KW-0547">Nucleotide-binding</keyword>
<accession>A0A386ZNQ0</accession>
<dbReference type="InterPro" id="IPR032677">
    <property type="entry name" value="GTP_cyclohydro_II"/>
</dbReference>
<evidence type="ECO:0000256" key="4">
    <source>
        <dbReference type="ARBA" id="ARBA00022619"/>
    </source>
</evidence>
<dbReference type="EMBL" id="CP032568">
    <property type="protein sequence ID" value="AYF79217.1"/>
    <property type="molecule type" value="Genomic_DNA"/>
</dbReference>
<dbReference type="NCBIfam" id="NF001591">
    <property type="entry name" value="PRK00393.1"/>
    <property type="match status" value="1"/>
</dbReference>
<protein>
    <recommendedName>
        <fullName evidence="3">GTP cyclohydrolase II</fullName>
        <ecNumber evidence="3">3.5.4.25</ecNumber>
    </recommendedName>
</protein>
<evidence type="ECO:0000256" key="9">
    <source>
        <dbReference type="ARBA" id="ARBA00023134"/>
    </source>
</evidence>
<evidence type="ECO:0000256" key="1">
    <source>
        <dbReference type="ARBA" id="ARBA00001947"/>
    </source>
</evidence>
<comment type="pathway">
    <text evidence="2">Cofactor biosynthesis; riboflavin biosynthesis; 5-amino-6-(D-ribitylamino)uracil from GTP: step 1/4.</text>
</comment>